<accession>A0ABX1W1S4</accession>
<evidence type="ECO:0000313" key="2">
    <source>
        <dbReference type="EMBL" id="NNU34194.1"/>
    </source>
</evidence>
<keyword evidence="3" id="KW-1185">Reference proteome</keyword>
<protein>
    <submittedName>
        <fullName evidence="2">Uncharacterized protein</fullName>
    </submittedName>
</protein>
<evidence type="ECO:0000313" key="3">
    <source>
        <dbReference type="Proteomes" id="UP000566071"/>
    </source>
</evidence>
<feature type="transmembrane region" description="Helical" evidence="1">
    <location>
        <begin position="29"/>
        <end position="50"/>
    </location>
</feature>
<keyword evidence="1" id="KW-0472">Membrane</keyword>
<organism evidence="2 3">
    <name type="scientific">Mucilaginibacter humi</name>
    <dbReference type="NCBI Taxonomy" id="2732510"/>
    <lineage>
        <taxon>Bacteria</taxon>
        <taxon>Pseudomonadati</taxon>
        <taxon>Bacteroidota</taxon>
        <taxon>Sphingobacteriia</taxon>
        <taxon>Sphingobacteriales</taxon>
        <taxon>Sphingobacteriaceae</taxon>
        <taxon>Mucilaginibacter</taxon>
    </lineage>
</organism>
<keyword evidence="1" id="KW-1133">Transmembrane helix</keyword>
<dbReference type="EMBL" id="JABFCR010000035">
    <property type="protein sequence ID" value="NNU34194.1"/>
    <property type="molecule type" value="Genomic_DNA"/>
</dbReference>
<name>A0ABX1W1S4_9SPHI</name>
<evidence type="ECO:0000256" key="1">
    <source>
        <dbReference type="SAM" id="Phobius"/>
    </source>
</evidence>
<comment type="caution">
    <text evidence="2">The sequence shown here is derived from an EMBL/GenBank/DDBJ whole genome shotgun (WGS) entry which is preliminary data.</text>
</comment>
<dbReference type="Proteomes" id="UP000566071">
    <property type="component" value="Unassembled WGS sequence"/>
</dbReference>
<sequence>MQSTENYTVLIDKINTFTRKYYLNNLLRGLIFLGAGLFSAYVVITLSEYFGNFNSFFRGVLFYGFILLNLVLMGWLVIPSLLAYLKLGKTLTHDEAAEIIGKHFNDVNDKLLNTLQLKKLSAEDARHRDLIEASIDQKIENLRPVRFPSAINIKDNSRYLKWILAPVAIIIIIGLAAPSILTESTKRSSAITSTSRP</sequence>
<dbReference type="RefSeq" id="WP_175269879.1">
    <property type="nucleotide sequence ID" value="NZ_JABFCR010000035.1"/>
</dbReference>
<feature type="transmembrane region" description="Helical" evidence="1">
    <location>
        <begin position="62"/>
        <end position="85"/>
    </location>
</feature>
<keyword evidence="1" id="KW-0812">Transmembrane</keyword>
<reference evidence="2 3" key="1">
    <citation type="submission" date="2020-05" db="EMBL/GenBank/DDBJ databases">
        <authorList>
            <person name="Khan S.A."/>
            <person name="Jeon C.O."/>
            <person name="Chun B.H."/>
        </authorList>
    </citation>
    <scope>NUCLEOTIDE SEQUENCE [LARGE SCALE GENOMIC DNA]</scope>
    <source>
        <strain evidence="2 3">S1162</strain>
    </source>
</reference>
<gene>
    <name evidence="2" type="ORF">HK413_08640</name>
</gene>
<feature type="transmembrane region" description="Helical" evidence="1">
    <location>
        <begin position="162"/>
        <end position="181"/>
    </location>
</feature>
<proteinExistence type="predicted"/>